<evidence type="ECO:0000313" key="3">
    <source>
        <dbReference type="EMBL" id="GAH37976.1"/>
    </source>
</evidence>
<protein>
    <recommendedName>
        <fullName evidence="2">TGS domain-containing protein</fullName>
    </recommendedName>
</protein>
<dbReference type="InterPro" id="IPR012675">
    <property type="entry name" value="Beta-grasp_dom_sf"/>
</dbReference>
<evidence type="ECO:0000256" key="1">
    <source>
        <dbReference type="ARBA" id="ARBA00007476"/>
    </source>
</evidence>
<feature type="non-terminal residue" evidence="3">
    <location>
        <position position="167"/>
    </location>
</feature>
<accession>X1EX86</accession>
<comment type="caution">
    <text evidence="3">The sequence shown here is derived from an EMBL/GenBank/DDBJ whole genome shotgun (WGS) entry which is preliminary data.</text>
</comment>
<sequence>MHQEAEYGIAAHWNYDDAAKKSKDIPEDKLVWLNQLIEWQKDLKDTSKFAESLQADVFKDRIFVFTPEGEILDLPDGATPVDFAYHIHTEVGHCCRESKVNSKLVPLNHKLENGDVVEIITGKKQSPKRDWLYFVKTSVARNNIRNWLKKISRDKNLESGNRIINDE</sequence>
<dbReference type="InterPro" id="IPR012676">
    <property type="entry name" value="TGS-like"/>
</dbReference>
<dbReference type="PANTHER" id="PTHR43061">
    <property type="entry name" value="GTP DIPHOSPHOKINASE RSH1, CHLOROPLASTIC-RELATED"/>
    <property type="match status" value="1"/>
</dbReference>
<gene>
    <name evidence="3" type="ORF">S03H2_13522</name>
</gene>
<dbReference type="SUPFAM" id="SSF81271">
    <property type="entry name" value="TGS-like"/>
    <property type="match status" value="1"/>
</dbReference>
<dbReference type="Gene3D" id="3.10.20.30">
    <property type="match status" value="1"/>
</dbReference>
<dbReference type="PROSITE" id="PS50889">
    <property type="entry name" value="S4"/>
    <property type="match status" value="1"/>
</dbReference>
<dbReference type="PROSITE" id="PS51880">
    <property type="entry name" value="TGS"/>
    <property type="match status" value="1"/>
</dbReference>
<dbReference type="AlphaFoldDB" id="X1EX86"/>
<dbReference type="EMBL" id="BARU01006864">
    <property type="protein sequence ID" value="GAH37976.1"/>
    <property type="molecule type" value="Genomic_DNA"/>
</dbReference>
<dbReference type="Pfam" id="PF02824">
    <property type="entry name" value="TGS"/>
    <property type="match status" value="1"/>
</dbReference>
<dbReference type="CDD" id="cd01668">
    <property type="entry name" value="TGS_RSH"/>
    <property type="match status" value="1"/>
</dbReference>
<evidence type="ECO:0000259" key="2">
    <source>
        <dbReference type="PROSITE" id="PS51880"/>
    </source>
</evidence>
<dbReference type="InterPro" id="IPR004095">
    <property type="entry name" value="TGS"/>
</dbReference>
<name>X1EX86_9ZZZZ</name>
<dbReference type="SUPFAM" id="SSF81301">
    <property type="entry name" value="Nucleotidyltransferase"/>
    <property type="match status" value="1"/>
</dbReference>
<dbReference type="InterPro" id="IPR033655">
    <property type="entry name" value="TGS_RelA/SpoT"/>
</dbReference>
<comment type="similarity">
    <text evidence="1">Belongs to the RelA/SpoT family.</text>
</comment>
<reference evidence="3" key="1">
    <citation type="journal article" date="2014" name="Front. Microbiol.">
        <title>High frequency of phylogenetically diverse reductive dehalogenase-homologous genes in deep subseafloor sedimentary metagenomes.</title>
        <authorList>
            <person name="Kawai M."/>
            <person name="Futagami T."/>
            <person name="Toyoda A."/>
            <person name="Takaki Y."/>
            <person name="Nishi S."/>
            <person name="Hori S."/>
            <person name="Arai W."/>
            <person name="Tsubouchi T."/>
            <person name="Morono Y."/>
            <person name="Uchiyama I."/>
            <person name="Ito T."/>
            <person name="Fujiyama A."/>
            <person name="Inagaki F."/>
            <person name="Takami H."/>
        </authorList>
    </citation>
    <scope>NUCLEOTIDE SEQUENCE</scope>
    <source>
        <strain evidence="3">Expedition CK06-06</strain>
    </source>
</reference>
<dbReference type="FunFam" id="3.10.20.30:FF:000002">
    <property type="entry name" value="GTP pyrophosphokinase (RelA/SpoT)"/>
    <property type="match status" value="1"/>
</dbReference>
<organism evidence="3">
    <name type="scientific">marine sediment metagenome</name>
    <dbReference type="NCBI Taxonomy" id="412755"/>
    <lineage>
        <taxon>unclassified sequences</taxon>
        <taxon>metagenomes</taxon>
        <taxon>ecological metagenomes</taxon>
    </lineage>
</organism>
<proteinExistence type="inferred from homology"/>
<dbReference type="InterPro" id="IPR043519">
    <property type="entry name" value="NT_sf"/>
</dbReference>
<dbReference type="PANTHER" id="PTHR43061:SF1">
    <property type="entry name" value="GTP DIPHOSPHOKINASE RSH1, CHLOROPLASTIC-RELATED"/>
    <property type="match status" value="1"/>
</dbReference>
<feature type="domain" description="TGS" evidence="2">
    <location>
        <begin position="60"/>
        <end position="121"/>
    </location>
</feature>